<proteinExistence type="inferred from homology"/>
<dbReference type="Gramene" id="Zm00001eb424270_T001">
    <property type="protein sequence ID" value="Zm00001eb424270_P001"/>
    <property type="gene ID" value="Zm00001eb424270"/>
</dbReference>
<protein>
    <recommendedName>
        <fullName evidence="2">[RNA-polymerase]-subunit kinase</fullName>
        <ecNumber evidence="2">2.7.11.23</ecNumber>
    </recommendedName>
</protein>
<feature type="binding site" evidence="9">
    <location>
        <position position="65"/>
    </location>
    <ligand>
        <name>ATP</name>
        <dbReference type="ChEBI" id="CHEBI:30616"/>
    </ligand>
</feature>
<dbReference type="InterPro" id="IPR008271">
    <property type="entry name" value="Ser/Thr_kinase_AS"/>
</dbReference>
<keyword evidence="3" id="KW-0597">Phosphoprotein</keyword>
<dbReference type="PROSITE" id="PS00107">
    <property type="entry name" value="PROTEIN_KINASE_ATP"/>
    <property type="match status" value="1"/>
</dbReference>
<evidence type="ECO:0000256" key="2">
    <source>
        <dbReference type="ARBA" id="ARBA00012409"/>
    </source>
</evidence>
<dbReference type="SUPFAM" id="SSF56112">
    <property type="entry name" value="Protein kinase-like (PK-like)"/>
    <property type="match status" value="1"/>
</dbReference>
<comment type="catalytic activity">
    <reaction evidence="8">
        <text>[DNA-directed RNA polymerase] + ATP = phospho-[DNA-directed RNA polymerase] + ADP + H(+)</text>
        <dbReference type="Rhea" id="RHEA:10216"/>
        <dbReference type="Rhea" id="RHEA-COMP:11321"/>
        <dbReference type="Rhea" id="RHEA-COMP:11322"/>
        <dbReference type="ChEBI" id="CHEBI:15378"/>
        <dbReference type="ChEBI" id="CHEBI:30616"/>
        <dbReference type="ChEBI" id="CHEBI:43176"/>
        <dbReference type="ChEBI" id="CHEBI:68546"/>
        <dbReference type="ChEBI" id="CHEBI:456216"/>
        <dbReference type="EC" id="2.7.11.23"/>
    </reaction>
</comment>
<reference evidence="12" key="2">
    <citation type="submission" date="2019-07" db="EMBL/GenBank/DDBJ databases">
        <authorList>
            <person name="Seetharam A."/>
            <person name="Woodhouse M."/>
            <person name="Cannon E."/>
        </authorList>
    </citation>
    <scope>NUCLEOTIDE SEQUENCE [LARGE SCALE GENOMIC DNA]</scope>
    <source>
        <strain evidence="12">cv. B73</strain>
    </source>
</reference>
<evidence type="ECO:0000259" key="11">
    <source>
        <dbReference type="PROSITE" id="PS50011"/>
    </source>
</evidence>
<name>A0A804UMK9_MAIZE</name>
<dbReference type="PANTHER" id="PTHR24056:SF432">
    <property type="entry name" value="OS10G0154500 PROTEIN"/>
    <property type="match status" value="1"/>
</dbReference>
<dbReference type="Gene3D" id="3.30.200.20">
    <property type="entry name" value="Phosphorylase Kinase, domain 1"/>
    <property type="match status" value="1"/>
</dbReference>
<dbReference type="Pfam" id="PF00069">
    <property type="entry name" value="Pkinase"/>
    <property type="match status" value="1"/>
</dbReference>
<reference evidence="12" key="3">
    <citation type="submission" date="2021-05" db="UniProtKB">
        <authorList>
            <consortium name="EnsemblPlants"/>
        </authorList>
    </citation>
    <scope>IDENTIFICATION</scope>
    <source>
        <strain evidence="12">cv. B73</strain>
    </source>
</reference>
<sequence>MAAATGNRTTTKMTNCCPTVAGGTPASYGIGDIYNYRYLEVLGGGTYGTVVKAEDLRSGETVAVKWIRPDDQGVTDIDAVSYEAAHLEACRGHPSIVQMKELVYEAGTGHVFIVMEFVGPSLKSDLPRRFSEAETRAIMRQLLRGAEKLHSACIIHRDIKPDNILVGPGGALKICDLGMAVATRTPGEPHSEQTVAALWYRAPELMGRGRYYGTAVDMWALGCVMMELLMGAPLFEDANTEDDVLRRALAMQCQMELDSIMTDLVASKPQLVPQLSKAGHEVLQGLLSFVAEKRLTAADALNHRWFQEREFDLNLPPPECELDLNLTLGVSGWT</sequence>
<keyword evidence="5 9" id="KW-0547">Nucleotide-binding</keyword>
<organism evidence="12 13">
    <name type="scientific">Zea mays</name>
    <name type="common">Maize</name>
    <dbReference type="NCBI Taxonomy" id="4577"/>
    <lineage>
        <taxon>Eukaryota</taxon>
        <taxon>Viridiplantae</taxon>
        <taxon>Streptophyta</taxon>
        <taxon>Embryophyta</taxon>
        <taxon>Tracheophyta</taxon>
        <taxon>Spermatophyta</taxon>
        <taxon>Magnoliopsida</taxon>
        <taxon>Liliopsida</taxon>
        <taxon>Poales</taxon>
        <taxon>Poaceae</taxon>
        <taxon>PACMAD clade</taxon>
        <taxon>Panicoideae</taxon>
        <taxon>Andropogonodae</taxon>
        <taxon>Andropogoneae</taxon>
        <taxon>Tripsacinae</taxon>
        <taxon>Zea</taxon>
    </lineage>
</organism>
<dbReference type="PROSITE" id="PS50011">
    <property type="entry name" value="PROTEIN_KINASE_DOM"/>
    <property type="match status" value="1"/>
</dbReference>
<dbReference type="GO" id="GO:0005634">
    <property type="term" value="C:nucleus"/>
    <property type="evidence" value="ECO:0000318"/>
    <property type="project" value="GO_Central"/>
</dbReference>
<keyword evidence="7 9" id="KW-0067">ATP-binding</keyword>
<dbReference type="EnsemblPlants" id="Zm00001eb424270_T001">
    <property type="protein sequence ID" value="Zm00001eb424270_P001"/>
    <property type="gene ID" value="Zm00001eb424270"/>
</dbReference>
<evidence type="ECO:0000256" key="5">
    <source>
        <dbReference type="ARBA" id="ARBA00022741"/>
    </source>
</evidence>
<evidence type="ECO:0000256" key="4">
    <source>
        <dbReference type="ARBA" id="ARBA00022679"/>
    </source>
</evidence>
<dbReference type="InParanoid" id="A0A804UMK9"/>
<dbReference type="PANTHER" id="PTHR24056">
    <property type="entry name" value="CELL DIVISION PROTEIN KINASE"/>
    <property type="match status" value="1"/>
</dbReference>
<comment type="similarity">
    <text evidence="1">Belongs to the protein kinase superfamily. CMGC Ser/Thr protein kinase family. CDC2/CDKX subfamily.</text>
</comment>
<evidence type="ECO:0000256" key="10">
    <source>
        <dbReference type="RuleBase" id="RU000304"/>
    </source>
</evidence>
<dbReference type="InterPro" id="IPR011009">
    <property type="entry name" value="Kinase-like_dom_sf"/>
</dbReference>
<dbReference type="Proteomes" id="UP000007305">
    <property type="component" value="Chromosome 10"/>
</dbReference>
<dbReference type="EC" id="2.7.11.23" evidence="2"/>
<reference evidence="13" key="1">
    <citation type="journal article" date="2009" name="Science">
        <title>The B73 maize genome: complexity, diversity, and dynamics.</title>
        <authorList>
            <person name="Schnable P.S."/>
            <person name="Ware D."/>
            <person name="Fulton R.S."/>
            <person name="Stein J.C."/>
            <person name="Wei F."/>
            <person name="Pasternak S."/>
            <person name="Liang C."/>
            <person name="Zhang J."/>
            <person name="Fulton L."/>
            <person name="Graves T.A."/>
            <person name="Minx P."/>
            <person name="Reily A.D."/>
            <person name="Courtney L."/>
            <person name="Kruchowski S.S."/>
            <person name="Tomlinson C."/>
            <person name="Strong C."/>
            <person name="Delehaunty K."/>
            <person name="Fronick C."/>
            <person name="Courtney B."/>
            <person name="Rock S.M."/>
            <person name="Belter E."/>
            <person name="Du F."/>
            <person name="Kim K."/>
            <person name="Abbott R.M."/>
            <person name="Cotton M."/>
            <person name="Levy A."/>
            <person name="Marchetto P."/>
            <person name="Ochoa K."/>
            <person name="Jackson S.M."/>
            <person name="Gillam B."/>
            <person name="Chen W."/>
            <person name="Yan L."/>
            <person name="Higginbotham J."/>
            <person name="Cardenas M."/>
            <person name="Waligorski J."/>
            <person name="Applebaum E."/>
            <person name="Phelps L."/>
            <person name="Falcone J."/>
            <person name="Kanchi K."/>
            <person name="Thane T."/>
            <person name="Scimone A."/>
            <person name="Thane N."/>
            <person name="Henke J."/>
            <person name="Wang T."/>
            <person name="Ruppert J."/>
            <person name="Shah N."/>
            <person name="Rotter K."/>
            <person name="Hodges J."/>
            <person name="Ingenthron E."/>
            <person name="Cordes M."/>
            <person name="Kohlberg S."/>
            <person name="Sgro J."/>
            <person name="Delgado B."/>
            <person name="Mead K."/>
            <person name="Chinwalla A."/>
            <person name="Leonard S."/>
            <person name="Crouse K."/>
            <person name="Collura K."/>
            <person name="Kudrna D."/>
            <person name="Currie J."/>
            <person name="He R."/>
            <person name="Angelova A."/>
            <person name="Rajasekar S."/>
            <person name="Mueller T."/>
            <person name="Lomeli R."/>
            <person name="Scara G."/>
            <person name="Ko A."/>
            <person name="Delaney K."/>
            <person name="Wissotski M."/>
            <person name="Lopez G."/>
            <person name="Campos D."/>
            <person name="Braidotti M."/>
            <person name="Ashley E."/>
            <person name="Golser W."/>
            <person name="Kim H."/>
            <person name="Lee S."/>
            <person name="Lin J."/>
            <person name="Dujmic Z."/>
            <person name="Kim W."/>
            <person name="Talag J."/>
            <person name="Zuccolo A."/>
            <person name="Fan C."/>
            <person name="Sebastian A."/>
            <person name="Kramer M."/>
            <person name="Spiegel L."/>
            <person name="Nascimento L."/>
            <person name="Zutavern T."/>
            <person name="Miller B."/>
            <person name="Ambroise C."/>
            <person name="Muller S."/>
            <person name="Spooner W."/>
            <person name="Narechania A."/>
            <person name="Ren L."/>
            <person name="Wei S."/>
            <person name="Kumari S."/>
            <person name="Faga B."/>
            <person name="Levy M.J."/>
            <person name="McMahan L."/>
            <person name="Van Buren P."/>
            <person name="Vaughn M.W."/>
            <person name="Ying K."/>
            <person name="Yeh C.-T."/>
            <person name="Emrich S.J."/>
            <person name="Jia Y."/>
            <person name="Kalyanaraman A."/>
            <person name="Hsia A.-P."/>
            <person name="Barbazuk W.B."/>
            <person name="Baucom R.S."/>
            <person name="Brutnell T.P."/>
            <person name="Carpita N.C."/>
            <person name="Chaparro C."/>
            <person name="Chia J.-M."/>
            <person name="Deragon J.-M."/>
            <person name="Estill J.C."/>
            <person name="Fu Y."/>
            <person name="Jeddeloh J.A."/>
            <person name="Han Y."/>
            <person name="Lee H."/>
            <person name="Li P."/>
            <person name="Lisch D.R."/>
            <person name="Liu S."/>
            <person name="Liu Z."/>
            <person name="Nagel D.H."/>
            <person name="McCann M.C."/>
            <person name="SanMiguel P."/>
            <person name="Myers A.M."/>
            <person name="Nettleton D."/>
            <person name="Nguyen J."/>
            <person name="Penning B.W."/>
            <person name="Ponnala L."/>
            <person name="Schneider K.L."/>
            <person name="Schwartz D.C."/>
            <person name="Sharma A."/>
            <person name="Soderlund C."/>
            <person name="Springer N.M."/>
            <person name="Sun Q."/>
            <person name="Wang H."/>
            <person name="Waterman M."/>
            <person name="Westerman R."/>
            <person name="Wolfgruber T.K."/>
            <person name="Yang L."/>
            <person name="Yu Y."/>
            <person name="Zhang L."/>
            <person name="Zhou S."/>
            <person name="Zhu Q."/>
            <person name="Bennetzen J.L."/>
            <person name="Dawe R.K."/>
            <person name="Jiang J."/>
            <person name="Jiang N."/>
            <person name="Presting G.G."/>
            <person name="Wessler S.R."/>
            <person name="Aluru S."/>
            <person name="Martienssen R.A."/>
            <person name="Clifton S.W."/>
            <person name="McCombie W.R."/>
            <person name="Wing R.A."/>
            <person name="Wilson R.K."/>
        </authorList>
    </citation>
    <scope>NUCLEOTIDE SEQUENCE [LARGE SCALE GENOMIC DNA]</scope>
    <source>
        <strain evidence="13">cv. B73</strain>
    </source>
</reference>
<dbReference type="FunFam" id="1.10.510.10:FF:000559">
    <property type="entry name" value="Protein kinase domain containing protein"/>
    <property type="match status" value="1"/>
</dbReference>
<dbReference type="SMART" id="SM00220">
    <property type="entry name" value="S_TKc"/>
    <property type="match status" value="1"/>
</dbReference>
<dbReference type="GO" id="GO:0005524">
    <property type="term" value="F:ATP binding"/>
    <property type="evidence" value="ECO:0007669"/>
    <property type="project" value="UniProtKB-UniRule"/>
</dbReference>
<evidence type="ECO:0000256" key="8">
    <source>
        <dbReference type="ARBA" id="ARBA00049280"/>
    </source>
</evidence>
<dbReference type="GO" id="GO:0008353">
    <property type="term" value="F:RNA polymerase II CTD heptapeptide repeat kinase activity"/>
    <property type="evidence" value="ECO:0007669"/>
    <property type="project" value="UniProtKB-EC"/>
</dbReference>
<keyword evidence="4" id="KW-0808">Transferase</keyword>
<evidence type="ECO:0000256" key="7">
    <source>
        <dbReference type="ARBA" id="ARBA00022840"/>
    </source>
</evidence>
<dbReference type="Gene3D" id="1.10.510.10">
    <property type="entry name" value="Transferase(Phosphotransferase) domain 1"/>
    <property type="match status" value="1"/>
</dbReference>
<dbReference type="AlphaFoldDB" id="A0A804UMK9"/>
<evidence type="ECO:0000256" key="6">
    <source>
        <dbReference type="ARBA" id="ARBA00022777"/>
    </source>
</evidence>
<accession>A0A804UMK9</accession>
<evidence type="ECO:0000256" key="9">
    <source>
        <dbReference type="PROSITE-ProRule" id="PRU10141"/>
    </source>
</evidence>
<dbReference type="InterPro" id="IPR000719">
    <property type="entry name" value="Prot_kinase_dom"/>
</dbReference>
<evidence type="ECO:0000313" key="13">
    <source>
        <dbReference type="Proteomes" id="UP000007305"/>
    </source>
</evidence>
<keyword evidence="13" id="KW-1185">Reference proteome</keyword>
<dbReference type="InterPro" id="IPR050108">
    <property type="entry name" value="CDK"/>
</dbReference>
<feature type="domain" description="Protein kinase" evidence="11">
    <location>
        <begin position="36"/>
        <end position="306"/>
    </location>
</feature>
<evidence type="ECO:0000313" key="12">
    <source>
        <dbReference type="EnsemblPlants" id="Zm00001eb424270_P001"/>
    </source>
</evidence>
<evidence type="ECO:0000256" key="3">
    <source>
        <dbReference type="ARBA" id="ARBA00022553"/>
    </source>
</evidence>
<evidence type="ECO:0000256" key="1">
    <source>
        <dbReference type="ARBA" id="ARBA00006485"/>
    </source>
</evidence>
<dbReference type="PROSITE" id="PS00108">
    <property type="entry name" value="PROTEIN_KINASE_ST"/>
    <property type="match status" value="1"/>
</dbReference>
<dbReference type="InterPro" id="IPR017441">
    <property type="entry name" value="Protein_kinase_ATP_BS"/>
</dbReference>
<keyword evidence="6" id="KW-0418">Kinase</keyword>
<dbReference type="GO" id="GO:0004674">
    <property type="term" value="F:protein serine/threonine kinase activity"/>
    <property type="evidence" value="ECO:0000318"/>
    <property type="project" value="GO_Central"/>
</dbReference>
<keyword evidence="10" id="KW-0723">Serine/threonine-protein kinase</keyword>